<evidence type="ECO:0000313" key="2">
    <source>
        <dbReference type="EMBL" id="KAF2425685.1"/>
    </source>
</evidence>
<name>A0A9P4TW11_9PEZI</name>
<accession>A0A9P4TW11</accession>
<evidence type="ECO:0000313" key="3">
    <source>
        <dbReference type="Proteomes" id="UP000800235"/>
    </source>
</evidence>
<feature type="region of interest" description="Disordered" evidence="1">
    <location>
        <begin position="140"/>
        <end position="163"/>
    </location>
</feature>
<sequence>MTRKNRAYKPQLPSAWIAQQVNEFRRRIDHFWIKPVLNNVYNKQSLHSDIDKHILRTGQFKWTKPDVNCPEERIRGTLQRAFGAEVTRLGLVNFARCPNSGPKPGNRYTHGRKPTSAGVFLAEINAANDAATRVVRERNSVRSQSLAGPGRATGTGGIPSSSVSVNHLSHARNVEPVYTRCTKVYGNFVASPMPAFPVPQFVPSLLSESKWAPILPKARRRNFARSIACKGSVWPINLSQGNQRYIQSQNRYYAAINRRLNLVQFVGVERPGRQPPPDPLKYEEIFPP</sequence>
<reference evidence="2" key="1">
    <citation type="journal article" date="2020" name="Stud. Mycol.">
        <title>101 Dothideomycetes genomes: a test case for predicting lifestyles and emergence of pathogens.</title>
        <authorList>
            <person name="Haridas S."/>
            <person name="Albert R."/>
            <person name="Binder M."/>
            <person name="Bloem J."/>
            <person name="Labutti K."/>
            <person name="Salamov A."/>
            <person name="Andreopoulos B."/>
            <person name="Baker S."/>
            <person name="Barry K."/>
            <person name="Bills G."/>
            <person name="Bluhm B."/>
            <person name="Cannon C."/>
            <person name="Castanera R."/>
            <person name="Culley D."/>
            <person name="Daum C."/>
            <person name="Ezra D."/>
            <person name="Gonzalez J."/>
            <person name="Henrissat B."/>
            <person name="Kuo A."/>
            <person name="Liang C."/>
            <person name="Lipzen A."/>
            <person name="Lutzoni F."/>
            <person name="Magnuson J."/>
            <person name="Mondo S."/>
            <person name="Nolan M."/>
            <person name="Ohm R."/>
            <person name="Pangilinan J."/>
            <person name="Park H.-J."/>
            <person name="Ramirez L."/>
            <person name="Alfaro M."/>
            <person name="Sun H."/>
            <person name="Tritt A."/>
            <person name="Yoshinaga Y."/>
            <person name="Zwiers L.-H."/>
            <person name="Turgeon B."/>
            <person name="Goodwin S."/>
            <person name="Spatafora J."/>
            <person name="Crous P."/>
            <person name="Grigoriev I."/>
        </authorList>
    </citation>
    <scope>NUCLEOTIDE SEQUENCE</scope>
    <source>
        <strain evidence="2">CBS 130266</strain>
    </source>
</reference>
<gene>
    <name evidence="2" type="ORF">EJ08DRAFT_395342</name>
</gene>
<comment type="caution">
    <text evidence="2">The sequence shown here is derived from an EMBL/GenBank/DDBJ whole genome shotgun (WGS) entry which is preliminary data.</text>
</comment>
<keyword evidence="3" id="KW-1185">Reference proteome</keyword>
<dbReference type="EMBL" id="MU007068">
    <property type="protein sequence ID" value="KAF2425685.1"/>
    <property type="molecule type" value="Genomic_DNA"/>
</dbReference>
<dbReference type="AlphaFoldDB" id="A0A9P4TW11"/>
<protein>
    <submittedName>
        <fullName evidence="2">Uncharacterized protein</fullName>
    </submittedName>
</protein>
<evidence type="ECO:0000256" key="1">
    <source>
        <dbReference type="SAM" id="MobiDB-lite"/>
    </source>
</evidence>
<organism evidence="2 3">
    <name type="scientific">Tothia fuscella</name>
    <dbReference type="NCBI Taxonomy" id="1048955"/>
    <lineage>
        <taxon>Eukaryota</taxon>
        <taxon>Fungi</taxon>
        <taxon>Dikarya</taxon>
        <taxon>Ascomycota</taxon>
        <taxon>Pezizomycotina</taxon>
        <taxon>Dothideomycetes</taxon>
        <taxon>Pleosporomycetidae</taxon>
        <taxon>Venturiales</taxon>
        <taxon>Cylindrosympodiaceae</taxon>
        <taxon>Tothia</taxon>
    </lineage>
</organism>
<dbReference type="Proteomes" id="UP000800235">
    <property type="component" value="Unassembled WGS sequence"/>
</dbReference>
<proteinExistence type="predicted"/>